<dbReference type="Proteomes" id="UP001259587">
    <property type="component" value="Unassembled WGS sequence"/>
</dbReference>
<dbReference type="EMBL" id="JAVDTH010000002">
    <property type="protein sequence ID" value="MDR6710927.1"/>
    <property type="molecule type" value="Genomic_DNA"/>
</dbReference>
<reference evidence="1" key="1">
    <citation type="submission" date="2023-07" db="EMBL/GenBank/DDBJ databases">
        <title>Sorghum-associated microbial communities from plants grown in Nebraska, USA.</title>
        <authorList>
            <person name="Schachtman D."/>
        </authorList>
    </citation>
    <scope>NUCLEOTIDE SEQUENCE</scope>
    <source>
        <strain evidence="1">BE56</strain>
    </source>
</reference>
<name>A0ACC6JXU2_9PSED</name>
<keyword evidence="1" id="KW-0808">Transferase</keyword>
<organism evidence="1 2">
    <name type="scientific">Pseudomonas hunanensis</name>
    <dbReference type="NCBI Taxonomy" id="1247546"/>
    <lineage>
        <taxon>Bacteria</taxon>
        <taxon>Pseudomonadati</taxon>
        <taxon>Pseudomonadota</taxon>
        <taxon>Gammaproteobacteria</taxon>
        <taxon>Pseudomonadales</taxon>
        <taxon>Pseudomonadaceae</taxon>
        <taxon>Pseudomonas</taxon>
    </lineage>
</organism>
<dbReference type="EC" id="2.5.1.32" evidence="1"/>
<sequence length="360" mass="38936">MSNTAQDPLLAHAERSIAVGSKSFAAAARLFEPATRRSAMLLYAWCRHCDDVIDGQQAGHGAVALAPDQARQRLHELQQQTDAACRGAEVNQAAFAALREVARQHAIPRQEAFELLEGFAQDVTAQRYFSLQETLGYCYHVAGVVGLMMARVMGASDPRVLDRACDLGLAMQLTNIARDIIDDANVGRCYLPEDWLQAAGIPADALTDPAHRPALAQLAHRLVEHAEPYYASGQAGLHALPWRSAWAVATAALVYRQIGVKLRRAGASAWDGRLSTSKLEKLAAVACGLWRAVTRHRHRYPPRDPGLWQRPRAQDAMARHAARAAAPAGAPPRAHRETRTTHSPPGPAPHGASGEPGTDA</sequence>
<evidence type="ECO:0000313" key="2">
    <source>
        <dbReference type="Proteomes" id="UP001259587"/>
    </source>
</evidence>
<protein>
    <submittedName>
        <fullName evidence="1">Phytoene synthase</fullName>
        <ecNumber evidence="1">2.5.1.32</ecNumber>
    </submittedName>
</protein>
<keyword evidence="2" id="KW-1185">Reference proteome</keyword>
<accession>A0ACC6JXU2</accession>
<gene>
    <name evidence="1" type="ORF">J2W83_000517</name>
</gene>
<evidence type="ECO:0000313" key="1">
    <source>
        <dbReference type="EMBL" id="MDR6710927.1"/>
    </source>
</evidence>
<comment type="caution">
    <text evidence="1">The sequence shown here is derived from an EMBL/GenBank/DDBJ whole genome shotgun (WGS) entry which is preliminary data.</text>
</comment>
<proteinExistence type="predicted"/>